<dbReference type="AlphaFoldDB" id="A0AAD4BY14"/>
<evidence type="ECO:0000256" key="2">
    <source>
        <dbReference type="SAM" id="MobiDB-lite"/>
    </source>
</evidence>
<keyword evidence="5" id="KW-1185">Reference proteome</keyword>
<feature type="compositionally biased region" description="Basic and acidic residues" evidence="2">
    <location>
        <begin position="285"/>
        <end position="294"/>
    </location>
</feature>
<name>A0AAD4BY14_BOLED</name>
<sequence>MSFTPISKRITGPMLSILKHHALREVRKIVKKARAFEVQRSLKKLKEARHKDPESDVTRDLEAQMELLKHLSYDQLAQSALMSKLKKDKMLSANPTIQAVSGELASNPLSPGAPGTPAAKVQSRMLSSRVLASEVTSIAETLRTFLHPAAGLEGIGEATNSSHASPNTSKKRRTEKAAFSSKDNAVDPSGGESNEEYENLSGDEAVGEADDDWEFGIVEIPSESDDSVAGAADDHAENSSEANFPSEDAQSIISRGHESRGQSEFFPSLSVGFTRGDSGSEFSDSEAKFVDGIRKNRRGQRARRAIWEKKFGKNANHIKEQQQFTERRQSGSVPVDRRSGKGNSSSRPRRTPIRPNCTPTYGHVKSERIQHKGDLRGKQGEPPLHPSWEAKRKQKSASIVPSQGTKIVFSGS</sequence>
<organism evidence="4 5">
    <name type="scientific">Boletus edulis BED1</name>
    <dbReference type="NCBI Taxonomy" id="1328754"/>
    <lineage>
        <taxon>Eukaryota</taxon>
        <taxon>Fungi</taxon>
        <taxon>Dikarya</taxon>
        <taxon>Basidiomycota</taxon>
        <taxon>Agaricomycotina</taxon>
        <taxon>Agaricomycetes</taxon>
        <taxon>Agaricomycetidae</taxon>
        <taxon>Boletales</taxon>
        <taxon>Boletineae</taxon>
        <taxon>Boletaceae</taxon>
        <taxon>Boletoideae</taxon>
        <taxon>Boletus</taxon>
    </lineage>
</organism>
<keyword evidence="1" id="KW-0175">Coiled coil</keyword>
<gene>
    <name evidence="4" type="ORF">L210DRAFT_517271</name>
</gene>
<feature type="compositionally biased region" description="Polar residues" evidence="2">
    <location>
        <begin position="239"/>
        <end position="253"/>
    </location>
</feature>
<evidence type="ECO:0000313" key="5">
    <source>
        <dbReference type="Proteomes" id="UP001194468"/>
    </source>
</evidence>
<feature type="compositionally biased region" description="Basic and acidic residues" evidence="2">
    <location>
        <begin position="364"/>
        <end position="379"/>
    </location>
</feature>
<dbReference type="Pfam" id="PF09073">
    <property type="entry name" value="BUD22"/>
    <property type="match status" value="1"/>
</dbReference>
<dbReference type="EMBL" id="WHUW01000008">
    <property type="protein sequence ID" value="KAF8442912.1"/>
    <property type="molecule type" value="Genomic_DNA"/>
</dbReference>
<evidence type="ECO:0000256" key="1">
    <source>
        <dbReference type="ARBA" id="ARBA00023054"/>
    </source>
</evidence>
<feature type="compositionally biased region" description="Polar residues" evidence="2">
    <location>
        <begin position="158"/>
        <end position="168"/>
    </location>
</feature>
<evidence type="ECO:0000259" key="3">
    <source>
        <dbReference type="Pfam" id="PF09073"/>
    </source>
</evidence>
<dbReference type="PANTHER" id="PTHR23325:SF1">
    <property type="entry name" value="SERUM RESPONSE FACTOR-BINDING PROTEIN 1"/>
    <property type="match status" value="1"/>
</dbReference>
<evidence type="ECO:0000313" key="4">
    <source>
        <dbReference type="EMBL" id="KAF8442912.1"/>
    </source>
</evidence>
<dbReference type="InterPro" id="IPR015158">
    <property type="entry name" value="Bud22_dom"/>
</dbReference>
<reference evidence="4" key="2">
    <citation type="journal article" date="2020" name="Nat. Commun.">
        <title>Large-scale genome sequencing of mycorrhizal fungi provides insights into the early evolution of symbiotic traits.</title>
        <authorList>
            <person name="Miyauchi S."/>
            <person name="Kiss E."/>
            <person name="Kuo A."/>
            <person name="Drula E."/>
            <person name="Kohler A."/>
            <person name="Sanchez-Garcia M."/>
            <person name="Morin E."/>
            <person name="Andreopoulos B."/>
            <person name="Barry K.W."/>
            <person name="Bonito G."/>
            <person name="Buee M."/>
            <person name="Carver A."/>
            <person name="Chen C."/>
            <person name="Cichocki N."/>
            <person name="Clum A."/>
            <person name="Culley D."/>
            <person name="Crous P.W."/>
            <person name="Fauchery L."/>
            <person name="Girlanda M."/>
            <person name="Hayes R.D."/>
            <person name="Keri Z."/>
            <person name="LaButti K."/>
            <person name="Lipzen A."/>
            <person name="Lombard V."/>
            <person name="Magnuson J."/>
            <person name="Maillard F."/>
            <person name="Murat C."/>
            <person name="Nolan M."/>
            <person name="Ohm R.A."/>
            <person name="Pangilinan J."/>
            <person name="Pereira M.F."/>
            <person name="Perotto S."/>
            <person name="Peter M."/>
            <person name="Pfister S."/>
            <person name="Riley R."/>
            <person name="Sitrit Y."/>
            <person name="Stielow J.B."/>
            <person name="Szollosi G."/>
            <person name="Zifcakova L."/>
            <person name="Stursova M."/>
            <person name="Spatafora J.W."/>
            <person name="Tedersoo L."/>
            <person name="Vaario L.M."/>
            <person name="Yamada A."/>
            <person name="Yan M."/>
            <person name="Wang P."/>
            <person name="Xu J."/>
            <person name="Bruns T."/>
            <person name="Baldrian P."/>
            <person name="Vilgalys R."/>
            <person name="Dunand C."/>
            <person name="Henrissat B."/>
            <person name="Grigoriev I.V."/>
            <person name="Hibbett D."/>
            <person name="Nagy L.G."/>
            <person name="Martin F.M."/>
        </authorList>
    </citation>
    <scope>NUCLEOTIDE SEQUENCE</scope>
    <source>
        <strain evidence="4">BED1</strain>
    </source>
</reference>
<feature type="compositionally biased region" description="Acidic residues" evidence="2">
    <location>
        <begin position="205"/>
        <end position="214"/>
    </location>
</feature>
<dbReference type="GO" id="GO:0005634">
    <property type="term" value="C:nucleus"/>
    <property type="evidence" value="ECO:0007669"/>
    <property type="project" value="TreeGrafter"/>
</dbReference>
<dbReference type="InterPro" id="IPR037393">
    <property type="entry name" value="Bud22/SRFB1"/>
</dbReference>
<comment type="caution">
    <text evidence="4">The sequence shown here is derived from an EMBL/GenBank/DDBJ whole genome shotgun (WGS) entry which is preliminary data.</text>
</comment>
<dbReference type="GO" id="GO:0030686">
    <property type="term" value="C:90S preribosome"/>
    <property type="evidence" value="ECO:0007669"/>
    <property type="project" value="TreeGrafter"/>
</dbReference>
<proteinExistence type="predicted"/>
<dbReference type="PANTHER" id="PTHR23325">
    <property type="entry name" value="SERUM RESPONSE FACTOR-BINDING"/>
    <property type="match status" value="1"/>
</dbReference>
<feature type="compositionally biased region" description="Polar residues" evidence="2">
    <location>
        <begin position="396"/>
        <end position="412"/>
    </location>
</feature>
<feature type="domain" description="Bud22" evidence="3">
    <location>
        <begin position="20"/>
        <end position="409"/>
    </location>
</feature>
<accession>A0AAD4BY14</accession>
<feature type="region of interest" description="Disordered" evidence="2">
    <location>
        <begin position="155"/>
        <end position="412"/>
    </location>
</feature>
<feature type="compositionally biased region" description="Basic residues" evidence="2">
    <location>
        <begin position="295"/>
        <end position="304"/>
    </location>
</feature>
<reference evidence="4" key="1">
    <citation type="submission" date="2019-10" db="EMBL/GenBank/DDBJ databases">
        <authorList>
            <consortium name="DOE Joint Genome Institute"/>
            <person name="Kuo A."/>
            <person name="Miyauchi S."/>
            <person name="Kiss E."/>
            <person name="Drula E."/>
            <person name="Kohler A."/>
            <person name="Sanchez-Garcia M."/>
            <person name="Andreopoulos B."/>
            <person name="Barry K.W."/>
            <person name="Bonito G."/>
            <person name="Buee M."/>
            <person name="Carver A."/>
            <person name="Chen C."/>
            <person name="Cichocki N."/>
            <person name="Clum A."/>
            <person name="Culley D."/>
            <person name="Crous P.W."/>
            <person name="Fauchery L."/>
            <person name="Girlanda M."/>
            <person name="Hayes R."/>
            <person name="Keri Z."/>
            <person name="LaButti K."/>
            <person name="Lipzen A."/>
            <person name="Lombard V."/>
            <person name="Magnuson J."/>
            <person name="Maillard F."/>
            <person name="Morin E."/>
            <person name="Murat C."/>
            <person name="Nolan M."/>
            <person name="Ohm R."/>
            <person name="Pangilinan J."/>
            <person name="Pereira M."/>
            <person name="Perotto S."/>
            <person name="Peter M."/>
            <person name="Riley R."/>
            <person name="Sitrit Y."/>
            <person name="Stielow B."/>
            <person name="Szollosi G."/>
            <person name="Zifcakova L."/>
            <person name="Stursova M."/>
            <person name="Spatafora J.W."/>
            <person name="Tedersoo L."/>
            <person name="Vaario L.-M."/>
            <person name="Yamada A."/>
            <person name="Yan M."/>
            <person name="Wang P."/>
            <person name="Xu J."/>
            <person name="Bruns T."/>
            <person name="Baldrian P."/>
            <person name="Vilgalys R."/>
            <person name="Henrissat B."/>
            <person name="Grigoriev I.V."/>
            <person name="Hibbett D."/>
            <person name="Nagy L.G."/>
            <person name="Martin F.M."/>
        </authorList>
    </citation>
    <scope>NUCLEOTIDE SEQUENCE</scope>
    <source>
        <strain evidence="4">BED1</strain>
    </source>
</reference>
<dbReference type="Proteomes" id="UP001194468">
    <property type="component" value="Unassembled WGS sequence"/>
</dbReference>
<protein>
    <submittedName>
        <fullName evidence="4">Bud-site selection protein</fullName>
    </submittedName>
</protein>
<dbReference type="GO" id="GO:0030490">
    <property type="term" value="P:maturation of SSU-rRNA"/>
    <property type="evidence" value="ECO:0007669"/>
    <property type="project" value="TreeGrafter"/>
</dbReference>
<feature type="compositionally biased region" description="Basic and acidic residues" evidence="2">
    <location>
        <begin position="305"/>
        <end position="339"/>
    </location>
</feature>